<dbReference type="Proteomes" id="UP000193495">
    <property type="component" value="Unassembled WGS sequence"/>
</dbReference>
<evidence type="ECO:0000313" key="2">
    <source>
        <dbReference type="EMBL" id="SLN59855.1"/>
    </source>
</evidence>
<dbReference type="RefSeq" id="WP_133056339.1">
    <property type="nucleotide sequence ID" value="NZ_FWFY01000009.1"/>
</dbReference>
<evidence type="ECO:0000313" key="3">
    <source>
        <dbReference type="Proteomes" id="UP000193495"/>
    </source>
</evidence>
<protein>
    <submittedName>
        <fullName evidence="2">Uncharacterized protein</fullName>
    </submittedName>
</protein>
<gene>
    <name evidence="1" type="ORF">CLV79_10918</name>
    <name evidence="2" type="ORF">LOS8367_02880</name>
</gene>
<dbReference type="EMBL" id="PYGB01000009">
    <property type="protein sequence ID" value="PSK84046.1"/>
    <property type="molecule type" value="Genomic_DNA"/>
</dbReference>
<organism evidence="2 3">
    <name type="scientific">Limimaricola soesokkakensis</name>
    <dbReference type="NCBI Taxonomy" id="1343159"/>
    <lineage>
        <taxon>Bacteria</taxon>
        <taxon>Pseudomonadati</taxon>
        <taxon>Pseudomonadota</taxon>
        <taxon>Alphaproteobacteria</taxon>
        <taxon>Rhodobacterales</taxon>
        <taxon>Paracoccaceae</taxon>
        <taxon>Limimaricola</taxon>
    </lineage>
</organism>
<evidence type="ECO:0000313" key="1">
    <source>
        <dbReference type="EMBL" id="PSK84046.1"/>
    </source>
</evidence>
<dbReference type="AlphaFoldDB" id="A0A1X6ZSL2"/>
<sequence length="229" mass="25654">MSTIITPNKIVFESQTGTGTRVLYAGFPIDGLQMDVQPDASQAEMQAAQEDAARYFEEQMVFRTFLARIRGVRQQFAKDQFPVLMPSEWDAFMPLGNSGSYEDLVELREALALQEDLIATAMPLHEAARITGLEERDLYQRLEEGKLLGIWCAGHHWRVLAFQIGSAGLLPHLESVFHWVPCDMESLRVYSFFVTPSPSLVIAGRMVSPKDWLAAGADPQPVVDLAKRL</sequence>
<dbReference type="EMBL" id="FWFY01000009">
    <property type="protein sequence ID" value="SLN59855.1"/>
    <property type="molecule type" value="Genomic_DNA"/>
</dbReference>
<name>A0A1X6ZSL2_9RHOB</name>
<reference evidence="2 3" key="1">
    <citation type="submission" date="2017-03" db="EMBL/GenBank/DDBJ databases">
        <authorList>
            <person name="Afonso C.L."/>
            <person name="Miller P.J."/>
            <person name="Scott M.A."/>
            <person name="Spackman E."/>
            <person name="Goraichik I."/>
            <person name="Dimitrov K.M."/>
            <person name="Suarez D.L."/>
            <person name="Swayne D.E."/>
        </authorList>
    </citation>
    <scope>NUCLEOTIDE SEQUENCE [LARGE SCALE GENOMIC DNA]</scope>
    <source>
        <strain evidence="2 3">CECT 8367</strain>
    </source>
</reference>
<keyword evidence="4" id="KW-1185">Reference proteome</keyword>
<evidence type="ECO:0000313" key="4">
    <source>
        <dbReference type="Proteomes" id="UP000240624"/>
    </source>
</evidence>
<proteinExistence type="predicted"/>
<dbReference type="OrthoDB" id="7847081at2"/>
<accession>A0A1X6ZSL2</accession>
<dbReference type="Proteomes" id="UP000240624">
    <property type="component" value="Unassembled WGS sequence"/>
</dbReference>
<reference evidence="1 4" key="2">
    <citation type="submission" date="2018-03" db="EMBL/GenBank/DDBJ databases">
        <title>Genomic Encyclopedia of Archaeal and Bacterial Type Strains, Phase II (KMG-II): from individual species to whole genera.</title>
        <authorList>
            <person name="Goeker M."/>
        </authorList>
    </citation>
    <scope>NUCLEOTIDE SEQUENCE [LARGE SCALE GENOMIC DNA]</scope>
    <source>
        <strain evidence="1 4">DSM 29956</strain>
    </source>
</reference>